<feature type="binding site" evidence="17">
    <location>
        <position position="436"/>
    </location>
    <ligand>
        <name>(6S)-NADPHX</name>
        <dbReference type="ChEBI" id="CHEBI:64076"/>
    </ligand>
</feature>
<comment type="catalytic activity">
    <reaction evidence="16 17 19">
        <text>(6S)-NADPHX + ADP = AMP + phosphate + NADPH + H(+)</text>
        <dbReference type="Rhea" id="RHEA:32235"/>
        <dbReference type="ChEBI" id="CHEBI:15378"/>
        <dbReference type="ChEBI" id="CHEBI:43474"/>
        <dbReference type="ChEBI" id="CHEBI:57783"/>
        <dbReference type="ChEBI" id="CHEBI:64076"/>
        <dbReference type="ChEBI" id="CHEBI:456215"/>
        <dbReference type="ChEBI" id="CHEBI:456216"/>
        <dbReference type="EC" id="4.2.1.136"/>
    </reaction>
</comment>
<evidence type="ECO:0000256" key="12">
    <source>
        <dbReference type="ARBA" id="ARBA00023239"/>
    </source>
</evidence>
<dbReference type="PROSITE" id="PS01050">
    <property type="entry name" value="YJEF_C_2"/>
    <property type="match status" value="1"/>
</dbReference>
<evidence type="ECO:0000259" key="20">
    <source>
        <dbReference type="PROSITE" id="PS51383"/>
    </source>
</evidence>
<evidence type="ECO:0000256" key="10">
    <source>
        <dbReference type="ARBA" id="ARBA00023027"/>
    </source>
</evidence>
<feature type="binding site" evidence="18">
    <location>
        <position position="120"/>
    </location>
    <ligand>
        <name>K(+)</name>
        <dbReference type="ChEBI" id="CHEBI:29103"/>
    </ligand>
</feature>
<dbReference type="InterPro" id="IPR029056">
    <property type="entry name" value="Ribokinase-like"/>
</dbReference>
<comment type="function">
    <text evidence="14 19">Bifunctional enzyme that catalyzes the epimerization of the S- and R-forms of NAD(P)HX and the dehydration of the S-form of NAD(P)HX at the expense of ADP, which is converted to AMP. This allows the repair of both epimers of NAD(P)HX, a damaged form of NAD(P)H that is a result of enzymatic or heat-dependent hydration.</text>
</comment>
<evidence type="ECO:0000256" key="7">
    <source>
        <dbReference type="ARBA" id="ARBA00022840"/>
    </source>
</evidence>
<keyword evidence="5 18" id="KW-0479">Metal-binding</keyword>
<feature type="binding site" evidence="17">
    <location>
        <position position="255"/>
    </location>
    <ligand>
        <name>(6S)-NADPHX</name>
        <dbReference type="ChEBI" id="CHEBI:64076"/>
    </ligand>
</feature>
<keyword evidence="10 17" id="KW-0520">NAD</keyword>
<keyword evidence="7 17" id="KW-0067">ATP-binding</keyword>
<comment type="catalytic activity">
    <reaction evidence="15 17 19">
        <text>(6S)-NADHX + ADP = AMP + phosphate + NADH + H(+)</text>
        <dbReference type="Rhea" id="RHEA:32223"/>
        <dbReference type="ChEBI" id="CHEBI:15378"/>
        <dbReference type="ChEBI" id="CHEBI:43474"/>
        <dbReference type="ChEBI" id="CHEBI:57945"/>
        <dbReference type="ChEBI" id="CHEBI:64074"/>
        <dbReference type="ChEBI" id="CHEBI:456215"/>
        <dbReference type="ChEBI" id="CHEBI:456216"/>
        <dbReference type="EC" id="4.2.1.136"/>
    </reaction>
</comment>
<keyword evidence="12 17" id="KW-0456">Lyase</keyword>
<dbReference type="InterPro" id="IPR017953">
    <property type="entry name" value="Carbohydrate_kinase_pred_CS"/>
</dbReference>
<dbReference type="InterPro" id="IPR030677">
    <property type="entry name" value="Nnr"/>
</dbReference>
<dbReference type="EC" id="5.1.99.6" evidence="19"/>
<dbReference type="Pfam" id="PF01256">
    <property type="entry name" value="Carb_kinase"/>
    <property type="match status" value="1"/>
</dbReference>
<dbReference type="Gene3D" id="3.40.1190.20">
    <property type="match status" value="1"/>
</dbReference>
<feature type="binding site" evidence="18">
    <location>
        <position position="156"/>
    </location>
    <ligand>
        <name>K(+)</name>
        <dbReference type="ChEBI" id="CHEBI:29103"/>
    </ligand>
</feature>
<evidence type="ECO:0000256" key="11">
    <source>
        <dbReference type="ARBA" id="ARBA00023235"/>
    </source>
</evidence>
<keyword evidence="23" id="KW-1185">Reference proteome</keyword>
<comment type="catalytic activity">
    <reaction evidence="2 18 19">
        <text>(6R)-NADPHX = (6S)-NADPHX</text>
        <dbReference type="Rhea" id="RHEA:32227"/>
        <dbReference type="ChEBI" id="CHEBI:64076"/>
        <dbReference type="ChEBI" id="CHEBI:64077"/>
        <dbReference type="EC" id="5.1.99.6"/>
    </reaction>
</comment>
<evidence type="ECO:0000259" key="21">
    <source>
        <dbReference type="PROSITE" id="PS51385"/>
    </source>
</evidence>
<evidence type="ECO:0000256" key="9">
    <source>
        <dbReference type="ARBA" id="ARBA00022958"/>
    </source>
</evidence>
<dbReference type="PROSITE" id="PS51385">
    <property type="entry name" value="YJEF_N"/>
    <property type="match status" value="1"/>
</dbReference>
<dbReference type="InterPro" id="IPR004443">
    <property type="entry name" value="YjeF_N_dom"/>
</dbReference>
<evidence type="ECO:0000256" key="3">
    <source>
        <dbReference type="ARBA" id="ARBA00006001"/>
    </source>
</evidence>
<evidence type="ECO:0000256" key="15">
    <source>
        <dbReference type="ARBA" id="ARBA00048238"/>
    </source>
</evidence>
<sequence>MRYLPDGVWMQKADKHTIEKIGISSMVLMERAALKTVEVMETEQIRLDKALIVCGSGNNGGDGFAIARLMKEKGYLPTVVFAGREQSLSMECRTQKEVLERLGLMSCTEIPSKEYTVVIDALFGVGLNRDIQGHYVDIIAQMNQISAKKVAVDIPSGIHAEKGCVMGNAFKADLTVAFACEKLGCVLYPGKEYSGKVLPVEIGIDLAIFKEELGVCYTYEQKDIGRYLPKRKADSHKGTYGKVLMITGSCGMAGAAYLSAKAAYTAGAGLVQIYTVKENRTILQQLLPEAIISVYTEYEEVQLASLLEWADVVCIGCGLGMSETAEKILAETLKRAKVPVVLDADGLNLASRHMDILEDVKAPLILTPHMKEMTRLLGCSMEEMKEKRRERLLDFTAKYDVVCALKDSRTIVSARGRQLFVNTAGNSAMAKAGAGDVLAGTITGLIAQKMSPYEGCVLGVYLHACAGDEARKEKGEYSVLAEDLIWGIQTCLYNTKEREVL</sequence>
<comment type="catalytic activity">
    <reaction evidence="1 18 19">
        <text>(6R)-NADHX = (6S)-NADHX</text>
        <dbReference type="Rhea" id="RHEA:32215"/>
        <dbReference type="ChEBI" id="CHEBI:64074"/>
        <dbReference type="ChEBI" id="CHEBI:64075"/>
        <dbReference type="EC" id="5.1.99.6"/>
    </reaction>
</comment>
<evidence type="ECO:0000313" key="22">
    <source>
        <dbReference type="EMBL" id="MCU6746741.1"/>
    </source>
</evidence>
<evidence type="ECO:0000256" key="19">
    <source>
        <dbReference type="PIRNR" id="PIRNR017184"/>
    </source>
</evidence>
<feature type="binding site" evidence="18">
    <location>
        <position position="153"/>
    </location>
    <ligand>
        <name>(6S)-NADPHX</name>
        <dbReference type="ChEBI" id="CHEBI:64076"/>
    </ligand>
</feature>
<dbReference type="CDD" id="cd01171">
    <property type="entry name" value="YXKO-related"/>
    <property type="match status" value="1"/>
</dbReference>
<evidence type="ECO:0000256" key="17">
    <source>
        <dbReference type="HAMAP-Rule" id="MF_01965"/>
    </source>
</evidence>
<evidence type="ECO:0000256" key="6">
    <source>
        <dbReference type="ARBA" id="ARBA00022741"/>
    </source>
</evidence>
<dbReference type="HAMAP" id="MF_01966">
    <property type="entry name" value="NADHX_epimerase"/>
    <property type="match status" value="1"/>
</dbReference>
<feature type="binding site" evidence="18">
    <location>
        <position position="135"/>
    </location>
    <ligand>
        <name>(6S)-NADPHX</name>
        <dbReference type="ChEBI" id="CHEBI:64076"/>
    </ligand>
</feature>
<organism evidence="22 23">
    <name type="scientific">Faecalicatena acetigenes</name>
    <dbReference type="NCBI Taxonomy" id="2981790"/>
    <lineage>
        <taxon>Bacteria</taxon>
        <taxon>Bacillati</taxon>
        <taxon>Bacillota</taxon>
        <taxon>Clostridia</taxon>
        <taxon>Lachnospirales</taxon>
        <taxon>Lachnospiraceae</taxon>
        <taxon>Faecalicatena</taxon>
    </lineage>
</organism>
<feature type="binding site" evidence="18">
    <location>
        <begin position="58"/>
        <end position="62"/>
    </location>
    <ligand>
        <name>(6S)-NADPHX</name>
        <dbReference type="ChEBI" id="CHEBI:64076"/>
    </ligand>
</feature>
<evidence type="ECO:0000313" key="23">
    <source>
        <dbReference type="Proteomes" id="UP001652394"/>
    </source>
</evidence>
<dbReference type="PANTHER" id="PTHR12592:SF0">
    <property type="entry name" value="ATP-DEPENDENT (S)-NAD(P)H-HYDRATE DEHYDRATASE"/>
    <property type="match status" value="1"/>
</dbReference>
<feature type="domain" description="YjeF N-terminal" evidence="21">
    <location>
        <begin position="10"/>
        <end position="210"/>
    </location>
</feature>
<dbReference type="SUPFAM" id="SSF53613">
    <property type="entry name" value="Ribokinase-like"/>
    <property type="match status" value="1"/>
</dbReference>
<dbReference type="PANTHER" id="PTHR12592">
    <property type="entry name" value="ATP-DEPENDENT (S)-NAD(P)H-HYDRATE DEHYDRATASE FAMILY MEMBER"/>
    <property type="match status" value="1"/>
</dbReference>
<keyword evidence="13" id="KW-0511">Multifunctional enzyme</keyword>
<dbReference type="Pfam" id="PF03853">
    <property type="entry name" value="YjeF_N"/>
    <property type="match status" value="1"/>
</dbReference>
<evidence type="ECO:0000256" key="1">
    <source>
        <dbReference type="ARBA" id="ARBA00000013"/>
    </source>
</evidence>
<comment type="cofactor">
    <cofactor evidence="17">
        <name>Mg(2+)</name>
        <dbReference type="ChEBI" id="CHEBI:18420"/>
    </cofactor>
</comment>
<feature type="binding site" evidence="18">
    <location>
        <position position="59"/>
    </location>
    <ligand>
        <name>K(+)</name>
        <dbReference type="ChEBI" id="CHEBI:29103"/>
    </ligand>
</feature>
<feature type="domain" description="YjeF C-terminal" evidence="20">
    <location>
        <begin position="220"/>
        <end position="495"/>
    </location>
</feature>
<feature type="binding site" evidence="17">
    <location>
        <position position="369"/>
    </location>
    <ligand>
        <name>(6S)-NADPHX</name>
        <dbReference type="ChEBI" id="CHEBI:64076"/>
    </ligand>
</feature>
<evidence type="ECO:0000256" key="13">
    <source>
        <dbReference type="ARBA" id="ARBA00023268"/>
    </source>
</evidence>
<comment type="function">
    <text evidence="17">Catalyzes the dehydration of the S-form of NAD(P)HX at the expense of ADP, which is converted to AMP. Together with NAD(P)HX epimerase, which catalyzes the epimerization of the S- and R-forms, the enzyme allows the repair of both epimers of NAD(P)HX, a damaged form of NAD(P)H that is a result of enzymatic or heat-dependent hydration.</text>
</comment>
<evidence type="ECO:0000256" key="5">
    <source>
        <dbReference type="ARBA" id="ARBA00022723"/>
    </source>
</evidence>
<comment type="caution">
    <text evidence="22">The sequence shown here is derived from an EMBL/GenBank/DDBJ whole genome shotgun (WGS) entry which is preliminary data.</text>
</comment>
<gene>
    <name evidence="17" type="primary">nnrD</name>
    <name evidence="18" type="synonym">nnrE</name>
    <name evidence="22" type="ORF">OCV51_03540</name>
</gene>
<feature type="binding site" evidence="17">
    <location>
        <begin position="406"/>
        <end position="410"/>
    </location>
    <ligand>
        <name>AMP</name>
        <dbReference type="ChEBI" id="CHEBI:456215"/>
    </ligand>
</feature>
<dbReference type="EMBL" id="JAOQJX010000003">
    <property type="protein sequence ID" value="MCU6746741.1"/>
    <property type="molecule type" value="Genomic_DNA"/>
</dbReference>
<dbReference type="Proteomes" id="UP001652394">
    <property type="component" value="Unassembled WGS sequence"/>
</dbReference>
<feature type="binding site" evidence="18">
    <location>
        <begin position="124"/>
        <end position="130"/>
    </location>
    <ligand>
        <name>(6S)-NADPHX</name>
        <dbReference type="ChEBI" id="CHEBI:64076"/>
    </ligand>
</feature>
<evidence type="ECO:0000256" key="18">
    <source>
        <dbReference type="HAMAP-Rule" id="MF_01966"/>
    </source>
</evidence>
<feature type="binding site" evidence="17">
    <location>
        <position position="318"/>
    </location>
    <ligand>
        <name>(6S)-NADPHX</name>
        <dbReference type="ChEBI" id="CHEBI:64076"/>
    </ligand>
</feature>
<protein>
    <recommendedName>
        <fullName evidence="19">Bifunctional NAD(P)H-hydrate repair enzyme</fullName>
    </recommendedName>
    <alternativeName>
        <fullName evidence="19">Nicotinamide nucleotide repair protein</fullName>
    </alternativeName>
    <domain>
        <recommendedName>
            <fullName evidence="19">ADP-dependent (S)-NAD(P)H-hydrate dehydratase</fullName>
            <ecNumber evidence="19">4.2.1.136</ecNumber>
        </recommendedName>
        <alternativeName>
            <fullName evidence="19">ADP-dependent NAD(P)HX dehydratase</fullName>
        </alternativeName>
    </domain>
    <domain>
        <recommendedName>
            <fullName evidence="19">NAD(P)H-hydrate epimerase</fullName>
            <ecNumber evidence="19">5.1.99.6</ecNumber>
        </recommendedName>
    </domain>
</protein>
<keyword evidence="6 17" id="KW-0547">Nucleotide-binding</keyword>
<keyword evidence="9 18" id="KW-0630">Potassium</keyword>
<dbReference type="NCBIfam" id="TIGR00197">
    <property type="entry name" value="yjeF_nterm"/>
    <property type="match status" value="1"/>
</dbReference>
<dbReference type="PROSITE" id="PS51383">
    <property type="entry name" value="YJEF_C_3"/>
    <property type="match status" value="1"/>
</dbReference>
<evidence type="ECO:0000256" key="16">
    <source>
        <dbReference type="ARBA" id="ARBA00049209"/>
    </source>
</evidence>
<evidence type="ECO:0000256" key="2">
    <source>
        <dbReference type="ARBA" id="ARBA00000909"/>
    </source>
</evidence>
<reference evidence="22 23" key="1">
    <citation type="journal article" date="2021" name="ISME Commun">
        <title>Automated analysis of genomic sequences facilitates high-throughput and comprehensive description of bacteria.</title>
        <authorList>
            <person name="Hitch T.C.A."/>
        </authorList>
    </citation>
    <scope>NUCLEOTIDE SEQUENCE [LARGE SCALE GENOMIC DNA]</scope>
    <source>
        <strain evidence="22 23">H2_18</strain>
    </source>
</reference>
<comment type="function">
    <text evidence="18">Catalyzes the epimerization of the S- and R-forms of NAD(P)HX, a damaged form of NAD(P)H that is a result of enzymatic or heat-dependent hydration. This is a prerequisite for the S-specific NAD(P)H-hydrate dehydratase to allow the repair of both epimers of NAD(P)HX.</text>
</comment>
<dbReference type="RefSeq" id="WP_059069415.1">
    <property type="nucleotide sequence ID" value="NZ_JAOQJX010000003.1"/>
</dbReference>
<feature type="binding site" evidence="17">
    <location>
        <position position="435"/>
    </location>
    <ligand>
        <name>AMP</name>
        <dbReference type="ChEBI" id="CHEBI:456215"/>
    </ligand>
</feature>
<dbReference type="EC" id="4.2.1.136" evidence="19"/>
<comment type="subunit">
    <text evidence="17">Homotetramer.</text>
</comment>
<dbReference type="InterPro" id="IPR036652">
    <property type="entry name" value="YjeF_N_dom_sf"/>
</dbReference>
<keyword evidence="11 18" id="KW-0413">Isomerase</keyword>
<dbReference type="InterPro" id="IPR000631">
    <property type="entry name" value="CARKD"/>
</dbReference>
<accession>A0ABT2TA97</accession>
<dbReference type="NCBIfam" id="TIGR00196">
    <property type="entry name" value="yjeF_cterm"/>
    <property type="match status" value="1"/>
</dbReference>
<keyword evidence="8 17" id="KW-0521">NADP</keyword>
<dbReference type="PIRSF" id="PIRSF017184">
    <property type="entry name" value="Nnr"/>
    <property type="match status" value="1"/>
</dbReference>
<dbReference type="Gene3D" id="3.40.50.10260">
    <property type="entry name" value="YjeF N-terminal domain"/>
    <property type="match status" value="1"/>
</dbReference>
<name>A0ABT2TA97_9FIRM</name>
<comment type="similarity">
    <text evidence="17">Belongs to the NnrD/CARKD family.</text>
</comment>
<dbReference type="SUPFAM" id="SSF64153">
    <property type="entry name" value="YjeF N-terminal domain-like"/>
    <property type="match status" value="1"/>
</dbReference>
<dbReference type="HAMAP" id="MF_01965">
    <property type="entry name" value="NADHX_dehydratase"/>
    <property type="match status" value="1"/>
</dbReference>
<comment type="cofactor">
    <cofactor evidence="18 19">
        <name>K(+)</name>
        <dbReference type="ChEBI" id="CHEBI:29103"/>
    </cofactor>
    <text evidence="18 19">Binds 1 potassium ion per subunit.</text>
</comment>
<comment type="similarity">
    <text evidence="3 19">In the N-terminal section; belongs to the NnrE/AIBP family.</text>
</comment>
<evidence type="ECO:0000256" key="8">
    <source>
        <dbReference type="ARBA" id="ARBA00022857"/>
    </source>
</evidence>
<comment type="similarity">
    <text evidence="18">Belongs to the NnrE/AIBP family.</text>
</comment>
<comment type="similarity">
    <text evidence="4 19">In the C-terminal section; belongs to the NnrD/CARKD family.</text>
</comment>
<evidence type="ECO:0000256" key="4">
    <source>
        <dbReference type="ARBA" id="ARBA00009524"/>
    </source>
</evidence>
<evidence type="ECO:0000256" key="14">
    <source>
        <dbReference type="ARBA" id="ARBA00025153"/>
    </source>
</evidence>
<proteinExistence type="inferred from homology"/>